<dbReference type="Gene3D" id="3.40.50.300">
    <property type="entry name" value="P-loop containing nucleotide triphosphate hydrolases"/>
    <property type="match status" value="2"/>
</dbReference>
<feature type="region of interest" description="Disordered" evidence="7">
    <location>
        <begin position="541"/>
        <end position="589"/>
    </location>
</feature>
<dbReference type="PANTHER" id="PTHR37937">
    <property type="entry name" value="CONJUGATIVE TRANSFER: DNA TRANSPORT"/>
    <property type="match status" value="1"/>
</dbReference>
<gene>
    <name evidence="8" type="ORF">H8S09_09060</name>
</gene>
<dbReference type="EMBL" id="JACOOX010000004">
    <property type="protein sequence ID" value="MBC5663037.1"/>
    <property type="molecule type" value="Genomic_DNA"/>
</dbReference>
<evidence type="ECO:0000256" key="2">
    <source>
        <dbReference type="ARBA" id="ARBA00008806"/>
    </source>
</evidence>
<comment type="subcellular location">
    <subcellularLocation>
        <location evidence="1">Cell membrane</location>
        <topology evidence="1">Multi-pass membrane protein</topology>
    </subcellularLocation>
</comment>
<evidence type="ECO:0000256" key="6">
    <source>
        <dbReference type="ARBA" id="ARBA00023136"/>
    </source>
</evidence>
<reference evidence="8 9" key="1">
    <citation type="submission" date="2020-08" db="EMBL/GenBank/DDBJ databases">
        <title>Genome public.</title>
        <authorList>
            <person name="Liu C."/>
            <person name="Sun Q."/>
        </authorList>
    </citation>
    <scope>NUCLEOTIDE SEQUENCE [LARGE SCALE GENOMIC DNA]</scope>
    <source>
        <strain evidence="8 9">NSJ-10</strain>
    </source>
</reference>
<organism evidence="8 9">
    <name type="scientific">Coprococcus hominis</name>
    <name type="common">ex Liu et al. 2022</name>
    <dbReference type="NCBI Taxonomy" id="2763039"/>
    <lineage>
        <taxon>Bacteria</taxon>
        <taxon>Bacillati</taxon>
        <taxon>Bacillota</taxon>
        <taxon>Clostridia</taxon>
        <taxon>Lachnospirales</taxon>
        <taxon>Lachnospiraceae</taxon>
        <taxon>Coprococcus</taxon>
    </lineage>
</organism>
<dbReference type="Proteomes" id="UP000615234">
    <property type="component" value="Unassembled WGS sequence"/>
</dbReference>
<comment type="caution">
    <text evidence="8">The sequence shown here is derived from an EMBL/GenBank/DDBJ whole genome shotgun (WGS) entry which is preliminary data.</text>
</comment>
<dbReference type="CDD" id="cd01127">
    <property type="entry name" value="TrwB_TraG_TraD_VirD4"/>
    <property type="match status" value="1"/>
</dbReference>
<dbReference type="GO" id="GO:0005886">
    <property type="term" value="C:plasma membrane"/>
    <property type="evidence" value="ECO:0007669"/>
    <property type="project" value="UniProtKB-SubCell"/>
</dbReference>
<evidence type="ECO:0000256" key="1">
    <source>
        <dbReference type="ARBA" id="ARBA00004651"/>
    </source>
</evidence>
<feature type="region of interest" description="Disordered" evidence="7">
    <location>
        <begin position="485"/>
        <end position="509"/>
    </location>
</feature>
<evidence type="ECO:0000313" key="8">
    <source>
        <dbReference type="EMBL" id="MBC5663037.1"/>
    </source>
</evidence>
<keyword evidence="5" id="KW-1133">Transmembrane helix</keyword>
<dbReference type="InterPro" id="IPR051539">
    <property type="entry name" value="T4SS-coupling_protein"/>
</dbReference>
<proteinExistence type="inferred from homology"/>
<accession>A0A8I0APW9</accession>
<keyword evidence="9" id="KW-1185">Reference proteome</keyword>
<evidence type="ECO:0000256" key="4">
    <source>
        <dbReference type="ARBA" id="ARBA00022692"/>
    </source>
</evidence>
<dbReference type="PANTHER" id="PTHR37937:SF1">
    <property type="entry name" value="CONJUGATIVE TRANSFER: DNA TRANSPORT"/>
    <property type="match status" value="1"/>
</dbReference>
<dbReference type="SUPFAM" id="SSF52540">
    <property type="entry name" value="P-loop containing nucleoside triphosphate hydrolases"/>
    <property type="match status" value="1"/>
</dbReference>
<keyword evidence="4" id="KW-0812">Transmembrane</keyword>
<sequence length="589" mass="67203">MVNATHVTEEVRFETEEEIKDRYTEVNFESGKVNGAGIPVISTGRTAYVDDSEASTFVVGASGSGKTRKVLMPYTLSCIRKNENLIIHDPKGEINKHMYRELEKEGYKVIVLDYRRPLRGDRYNPLEYPSKLYREGNTSRAAEMFLAFGETMFSDRKSEKDPYWNLTASSYLTGLSLLQAELLPEKECTINHLYDLHIQGDKKYGCSKYIKEVYCRPGAKESSSYKLAAPAINAPNDTQGGLYSVYTSCLTPFILNEDIMDATANSTFDVRDLVEKKCAIFIITKDEGSVYNKLISANIDQIYERLIDIAEEEYDGRLPRRINFILDEFGNLAAINNMQGKITAGRSRNIRWLIVCQNMEQLNLLYGDKGASIIFGNCANIVYLYSTDIKLLQRISAMCGLYSDELTGARHPLMSMDHLRYLNKDKGEVLLLLERARPFVGYLPDISAYPVSPTQHVNVSERKRQTLTPIDFQEIVNKQKRELMEKEKTEKKGKSDSDDEVLPFGYEPERKANSKHNHLFVPDEDIDKMIAEIDRKIAELEEEERVENEQKMKRMNFDGGIRDGKGKNANSRKNKHELKDDDSGDSEKS</sequence>
<dbReference type="AlphaFoldDB" id="A0A8I0APW9"/>
<dbReference type="InterPro" id="IPR003688">
    <property type="entry name" value="TraG/VirD4"/>
</dbReference>
<protein>
    <submittedName>
        <fullName evidence="8">Type IV secretory system conjugative DNA transfer family protein</fullName>
    </submittedName>
</protein>
<evidence type="ECO:0000256" key="3">
    <source>
        <dbReference type="ARBA" id="ARBA00022475"/>
    </source>
</evidence>
<dbReference type="RefSeq" id="WP_186847728.1">
    <property type="nucleotide sequence ID" value="NZ_JACOOX010000004.1"/>
</dbReference>
<evidence type="ECO:0000256" key="5">
    <source>
        <dbReference type="ARBA" id="ARBA00022989"/>
    </source>
</evidence>
<keyword evidence="3" id="KW-1003">Cell membrane</keyword>
<feature type="compositionally biased region" description="Basic and acidic residues" evidence="7">
    <location>
        <begin position="485"/>
        <end position="496"/>
    </location>
</feature>
<dbReference type="Pfam" id="PF02534">
    <property type="entry name" value="T4SS-DNA_transf"/>
    <property type="match status" value="1"/>
</dbReference>
<evidence type="ECO:0000256" key="7">
    <source>
        <dbReference type="SAM" id="MobiDB-lite"/>
    </source>
</evidence>
<evidence type="ECO:0000313" key="9">
    <source>
        <dbReference type="Proteomes" id="UP000615234"/>
    </source>
</evidence>
<name>A0A8I0APW9_9FIRM</name>
<comment type="similarity">
    <text evidence="2">Belongs to the VirD4/TraG family.</text>
</comment>
<feature type="compositionally biased region" description="Basic and acidic residues" evidence="7">
    <location>
        <begin position="577"/>
        <end position="589"/>
    </location>
</feature>
<dbReference type="InterPro" id="IPR027417">
    <property type="entry name" value="P-loop_NTPase"/>
</dbReference>
<keyword evidence="6" id="KW-0472">Membrane</keyword>
<feature type="compositionally biased region" description="Basic and acidic residues" evidence="7">
    <location>
        <begin position="547"/>
        <end position="566"/>
    </location>
</feature>